<keyword evidence="5 7" id="KW-0406">Ion transport</keyword>
<comment type="similarity">
    <text evidence="2 7">Belongs to the FXYD family.</text>
</comment>
<evidence type="ECO:0000256" key="2">
    <source>
        <dbReference type="ARBA" id="ARBA00005948"/>
    </source>
</evidence>
<keyword evidence="6 7" id="KW-0472">Membrane</keyword>
<reference evidence="9" key="1">
    <citation type="submission" date="2020-07" db="EMBL/GenBank/DDBJ databases">
        <title>A long reads based de novo assembly of the rainbow trout Arlee double haploid line genome.</title>
        <authorList>
            <person name="Gao G."/>
            <person name="Palti Y."/>
        </authorList>
    </citation>
    <scope>NUCLEOTIDE SEQUENCE [LARGE SCALE GENOMIC DNA]</scope>
</reference>
<dbReference type="CDD" id="cd20330">
    <property type="entry name" value="FXYD12"/>
    <property type="match status" value="1"/>
</dbReference>
<dbReference type="GO" id="GO:0006811">
    <property type="term" value="P:monoatomic ion transport"/>
    <property type="evidence" value="ECO:0007669"/>
    <property type="project" value="UniProtKB-KW"/>
</dbReference>
<feature type="compositionally biased region" description="Basic and acidic residues" evidence="8">
    <location>
        <begin position="1"/>
        <end position="13"/>
    </location>
</feature>
<reference evidence="9" key="3">
    <citation type="submission" date="2025-09" db="UniProtKB">
        <authorList>
            <consortium name="Ensembl"/>
        </authorList>
    </citation>
    <scope>IDENTIFICATION</scope>
</reference>
<keyword evidence="10" id="KW-1185">Reference proteome</keyword>
<dbReference type="GO" id="GO:0043269">
    <property type="term" value="P:regulation of monoatomic ion transport"/>
    <property type="evidence" value="ECO:0007669"/>
    <property type="project" value="InterPro"/>
</dbReference>
<name>A0A8K9XB56_ONCMY</name>
<protein>
    <recommendedName>
        <fullName evidence="7">FXYD domain-containing ion transport regulator</fullName>
    </recommendedName>
</protein>
<evidence type="ECO:0000256" key="8">
    <source>
        <dbReference type="SAM" id="MobiDB-lite"/>
    </source>
</evidence>
<dbReference type="PANTHER" id="PTHR14132">
    <property type="entry name" value="SODIUM/POTASSIUM-TRANSPORTING ATPASE SUBUNIT GAMMA"/>
    <property type="match status" value="1"/>
</dbReference>
<evidence type="ECO:0000256" key="5">
    <source>
        <dbReference type="ARBA" id="ARBA00023065"/>
    </source>
</evidence>
<dbReference type="AlphaFoldDB" id="A0A8K9XB56"/>
<evidence type="ECO:0000256" key="6">
    <source>
        <dbReference type="ARBA" id="ARBA00023136"/>
    </source>
</evidence>
<evidence type="ECO:0000256" key="1">
    <source>
        <dbReference type="ARBA" id="ARBA00004167"/>
    </source>
</evidence>
<keyword evidence="4 7" id="KW-0812">Transmembrane</keyword>
<evidence type="ECO:0000313" key="9">
    <source>
        <dbReference type="Ensembl" id="ENSOMYP00000130150.1"/>
    </source>
</evidence>
<feature type="region of interest" description="Disordered" evidence="8">
    <location>
        <begin position="1"/>
        <end position="62"/>
    </location>
</feature>
<feature type="transmembrane region" description="Helical" evidence="7">
    <location>
        <begin position="89"/>
        <end position="107"/>
    </location>
</feature>
<dbReference type="Ensembl" id="ENSOMYT00000130233.1">
    <property type="protein sequence ID" value="ENSOMYP00000130150.1"/>
    <property type="gene ID" value="ENSOMYG00000077780.1"/>
</dbReference>
<proteinExistence type="inferred from homology"/>
<sequence>MDGWWGREGRKAGQAELWGGGGGVDEEGGDWTAAGYKRQKEAQLRGSHIPRGASQHHSHSHRPAIMSAAGAPEYDPDAEFVYDYQTLRIGGLTFVAVIMILSVLLLASNKIRRCGKPGERKVEEKPLA</sequence>
<dbReference type="Proteomes" id="UP000694395">
    <property type="component" value="Chromosome 24"/>
</dbReference>
<dbReference type="Pfam" id="PF02038">
    <property type="entry name" value="ATP1G1_PLM_MAT8"/>
    <property type="match status" value="1"/>
</dbReference>
<dbReference type="GeneTree" id="ENSGT00960000187503"/>
<keyword evidence="3 7" id="KW-0813">Transport</keyword>
<comment type="subcellular location">
    <subcellularLocation>
        <location evidence="1">Membrane</location>
        <topology evidence="1">Single-pass membrane protein</topology>
    </subcellularLocation>
</comment>
<evidence type="ECO:0000256" key="7">
    <source>
        <dbReference type="RuleBase" id="RU364131"/>
    </source>
</evidence>
<evidence type="ECO:0000256" key="4">
    <source>
        <dbReference type="ARBA" id="ARBA00022692"/>
    </source>
</evidence>
<keyword evidence="7" id="KW-1133">Transmembrane helix</keyword>
<dbReference type="PANTHER" id="PTHR14132:SF14">
    <property type="entry name" value="FXYD DOMAIN-CONTAINING ION TRANSPORT REGULATOR 5"/>
    <property type="match status" value="1"/>
</dbReference>
<organism evidence="9 10">
    <name type="scientific">Oncorhynchus mykiss</name>
    <name type="common">Rainbow trout</name>
    <name type="synonym">Salmo gairdneri</name>
    <dbReference type="NCBI Taxonomy" id="8022"/>
    <lineage>
        <taxon>Eukaryota</taxon>
        <taxon>Metazoa</taxon>
        <taxon>Chordata</taxon>
        <taxon>Craniata</taxon>
        <taxon>Vertebrata</taxon>
        <taxon>Euteleostomi</taxon>
        <taxon>Actinopterygii</taxon>
        <taxon>Neopterygii</taxon>
        <taxon>Teleostei</taxon>
        <taxon>Protacanthopterygii</taxon>
        <taxon>Salmoniformes</taxon>
        <taxon>Salmonidae</taxon>
        <taxon>Salmoninae</taxon>
        <taxon>Oncorhynchus</taxon>
    </lineage>
</organism>
<reference evidence="9" key="2">
    <citation type="submission" date="2025-08" db="UniProtKB">
        <authorList>
            <consortium name="Ensembl"/>
        </authorList>
    </citation>
    <scope>IDENTIFICATION</scope>
</reference>
<dbReference type="GO" id="GO:0017080">
    <property type="term" value="F:sodium channel regulator activity"/>
    <property type="evidence" value="ECO:0007669"/>
    <property type="project" value="TreeGrafter"/>
</dbReference>
<evidence type="ECO:0000313" key="10">
    <source>
        <dbReference type="Proteomes" id="UP000694395"/>
    </source>
</evidence>
<dbReference type="Gene3D" id="1.20.5.780">
    <property type="entry name" value="Single helix bin"/>
    <property type="match status" value="1"/>
</dbReference>
<accession>A0A8K9XB56</accession>
<dbReference type="GO" id="GO:0016020">
    <property type="term" value="C:membrane"/>
    <property type="evidence" value="ECO:0007669"/>
    <property type="project" value="UniProtKB-SubCell"/>
</dbReference>
<evidence type="ECO:0000256" key="3">
    <source>
        <dbReference type="ARBA" id="ARBA00022448"/>
    </source>
</evidence>
<dbReference type="InterPro" id="IPR000272">
    <property type="entry name" value="Ion-transport_regulator_FXYD"/>
</dbReference>